<feature type="signal peptide" evidence="1">
    <location>
        <begin position="1"/>
        <end position="19"/>
    </location>
</feature>
<gene>
    <name evidence="2" type="ORF">PCHDS_000516200</name>
</gene>
<dbReference type="Pfam" id="PF11675">
    <property type="entry name" value="DUF3271"/>
    <property type="match status" value="1"/>
</dbReference>
<reference evidence="2" key="1">
    <citation type="submission" date="2016-08" db="EMBL/GenBank/DDBJ databases">
        <authorList>
            <consortium name="Pathogen Informatics"/>
        </authorList>
    </citation>
    <scope>NUCLEOTIDE SEQUENCE</scope>
    <source>
        <strain evidence="2">DS</strain>
    </source>
</reference>
<dbReference type="EMBL" id="FMIN01000234">
    <property type="protein sequence ID" value="SCL87502.1"/>
    <property type="molecule type" value="Genomic_DNA"/>
</dbReference>
<evidence type="ECO:0000256" key="1">
    <source>
        <dbReference type="SAM" id="SignalP"/>
    </source>
</evidence>
<dbReference type="AlphaFoldDB" id="A0A1C6WHM3"/>
<dbReference type="Proteomes" id="UP000507536">
    <property type="component" value="Unassembled WGS sequence"/>
</dbReference>
<dbReference type="InterPro" id="IPR021689">
    <property type="entry name" value="DUF3271"/>
</dbReference>
<name>A0A1C6WHM3_PLACE</name>
<protein>
    <recommendedName>
        <fullName evidence="3">Fam-d protein</fullName>
    </recommendedName>
</protein>
<keyword evidence="1" id="KW-0732">Signal</keyword>
<accession>A0A1C6WHM3</accession>
<sequence>MLNIIFSFFILVIFSNVKAATFHDTNDNNPKQIAYISVAQPIVTFKHNEQNHTEYLDIINNIFRDESENIKYAYKGSNYHWVITDFDISIDNSSRSLNKKFSQKGIEGLIKGSAYFIAYIKDIIKYLISQHLHKYNFHNNYNEVKRLAKDLKALIYDEFDHDLKQDLIKYETGPENEKYHKMAKEFLKVLVHNSDMRVKGYFIKIREDGNYMNLNQDMDIYFDVNISKNDVYSIYNFEFLIPEIAELLTNLIRKP</sequence>
<evidence type="ECO:0008006" key="3">
    <source>
        <dbReference type="Google" id="ProtNLM"/>
    </source>
</evidence>
<organism evidence="2">
    <name type="scientific">Plasmodium chabaudi adami</name>
    <dbReference type="NCBI Taxonomy" id="5826"/>
    <lineage>
        <taxon>Eukaryota</taxon>
        <taxon>Sar</taxon>
        <taxon>Alveolata</taxon>
        <taxon>Apicomplexa</taxon>
        <taxon>Aconoidasida</taxon>
        <taxon>Haemosporida</taxon>
        <taxon>Plasmodiidae</taxon>
        <taxon>Plasmodium</taxon>
        <taxon>Plasmodium (Vinckeia)</taxon>
    </lineage>
</organism>
<evidence type="ECO:0000313" key="2">
    <source>
        <dbReference type="EMBL" id="SCL87502.1"/>
    </source>
</evidence>
<proteinExistence type="predicted"/>
<feature type="chain" id="PRO_5008749732" description="Fam-d protein" evidence="1">
    <location>
        <begin position="20"/>
        <end position="255"/>
    </location>
</feature>